<reference evidence="2" key="2">
    <citation type="submission" date="2021-03" db="UniProtKB">
        <authorList>
            <consortium name="EnsemblPlants"/>
        </authorList>
    </citation>
    <scope>IDENTIFICATION</scope>
</reference>
<dbReference type="InterPro" id="IPR002156">
    <property type="entry name" value="RNaseH_domain"/>
</dbReference>
<proteinExistence type="predicted"/>
<reference evidence="2" key="1">
    <citation type="submission" date="2018-11" db="EMBL/GenBank/DDBJ databases">
        <authorList>
            <person name="Grassa J C."/>
        </authorList>
    </citation>
    <scope>NUCLEOTIDE SEQUENCE [LARGE SCALE GENOMIC DNA]</scope>
</reference>
<dbReference type="OMA" id="RAYNSHA"/>
<dbReference type="SUPFAM" id="SSF53098">
    <property type="entry name" value="Ribonuclease H-like"/>
    <property type="match status" value="1"/>
</dbReference>
<dbReference type="Proteomes" id="UP000596661">
    <property type="component" value="Chromosome 8"/>
</dbReference>
<dbReference type="PROSITE" id="PS50879">
    <property type="entry name" value="RNASE_H_1"/>
    <property type="match status" value="1"/>
</dbReference>
<accession>A0A803QBF8</accession>
<evidence type="ECO:0000313" key="3">
    <source>
        <dbReference type="Proteomes" id="UP000596661"/>
    </source>
</evidence>
<dbReference type="GO" id="GO:0003676">
    <property type="term" value="F:nucleic acid binding"/>
    <property type="evidence" value="ECO:0007669"/>
    <property type="project" value="InterPro"/>
</dbReference>
<dbReference type="InterPro" id="IPR012337">
    <property type="entry name" value="RNaseH-like_sf"/>
</dbReference>
<dbReference type="CDD" id="cd09279">
    <property type="entry name" value="RNase_HI_like"/>
    <property type="match status" value="1"/>
</dbReference>
<evidence type="ECO:0000259" key="1">
    <source>
        <dbReference type="PROSITE" id="PS50879"/>
    </source>
</evidence>
<sequence length="180" mass="20176">MDRLSVAFITEDRVNLKVPPDADWTSYVDGASNSEGSGGGIILISPCTLRFEFSASNNKAEYEALIVGLKLALEMKVEYLEAFSDSQIVVYQVNSEYLARGGRLAKYFSYTDELLSKFKKVIVSRIIRAYNSHANALVRLASTREAKLLDVILVDLLAPPIIDRKEVMQIDVMEQTTWMT</sequence>
<dbReference type="EMBL" id="UZAU01000684">
    <property type="status" value="NOT_ANNOTATED_CDS"/>
    <property type="molecule type" value="Genomic_DNA"/>
</dbReference>
<dbReference type="PANTHER" id="PTHR48475">
    <property type="entry name" value="RIBONUCLEASE H"/>
    <property type="match status" value="1"/>
</dbReference>
<protein>
    <recommendedName>
        <fullName evidence="1">RNase H type-1 domain-containing protein</fullName>
    </recommendedName>
</protein>
<dbReference type="AlphaFoldDB" id="A0A803QBF8"/>
<feature type="domain" description="RNase H type-1" evidence="1">
    <location>
        <begin position="20"/>
        <end position="147"/>
    </location>
</feature>
<dbReference type="PANTHER" id="PTHR48475:SF2">
    <property type="entry name" value="RIBONUCLEASE H"/>
    <property type="match status" value="1"/>
</dbReference>
<dbReference type="Gene3D" id="3.30.420.10">
    <property type="entry name" value="Ribonuclease H-like superfamily/Ribonuclease H"/>
    <property type="match status" value="1"/>
</dbReference>
<dbReference type="InterPro" id="IPR036397">
    <property type="entry name" value="RNaseH_sf"/>
</dbReference>
<organism evidence="2 3">
    <name type="scientific">Cannabis sativa</name>
    <name type="common">Hemp</name>
    <name type="synonym">Marijuana</name>
    <dbReference type="NCBI Taxonomy" id="3483"/>
    <lineage>
        <taxon>Eukaryota</taxon>
        <taxon>Viridiplantae</taxon>
        <taxon>Streptophyta</taxon>
        <taxon>Embryophyta</taxon>
        <taxon>Tracheophyta</taxon>
        <taxon>Spermatophyta</taxon>
        <taxon>Magnoliopsida</taxon>
        <taxon>eudicotyledons</taxon>
        <taxon>Gunneridae</taxon>
        <taxon>Pentapetalae</taxon>
        <taxon>rosids</taxon>
        <taxon>fabids</taxon>
        <taxon>Rosales</taxon>
        <taxon>Cannabaceae</taxon>
        <taxon>Cannabis</taxon>
    </lineage>
</organism>
<dbReference type="GO" id="GO:0004523">
    <property type="term" value="F:RNA-DNA hybrid ribonuclease activity"/>
    <property type="evidence" value="ECO:0007669"/>
    <property type="project" value="InterPro"/>
</dbReference>
<evidence type="ECO:0000313" key="2">
    <source>
        <dbReference type="EnsemblPlants" id="cds.evm.model.08.498"/>
    </source>
</evidence>
<keyword evidence="3" id="KW-1185">Reference proteome</keyword>
<dbReference type="Gramene" id="evm.model.08.498">
    <property type="protein sequence ID" value="cds.evm.model.08.498"/>
    <property type="gene ID" value="evm.TU.08.498"/>
</dbReference>
<name>A0A803QBF8_CANSA</name>
<dbReference type="Pfam" id="PF13456">
    <property type="entry name" value="RVT_3"/>
    <property type="match status" value="1"/>
</dbReference>
<dbReference type="EnsemblPlants" id="evm.model.08.498">
    <property type="protein sequence ID" value="cds.evm.model.08.498"/>
    <property type="gene ID" value="evm.TU.08.498"/>
</dbReference>